<feature type="compositionally biased region" description="Low complexity" evidence="1">
    <location>
        <begin position="117"/>
        <end position="141"/>
    </location>
</feature>
<name>A0A5C3MQV0_9AGAM</name>
<feature type="compositionally biased region" description="Basic residues" evidence="1">
    <location>
        <begin position="142"/>
        <end position="152"/>
    </location>
</feature>
<evidence type="ECO:0000256" key="1">
    <source>
        <dbReference type="SAM" id="MobiDB-lite"/>
    </source>
</evidence>
<protein>
    <submittedName>
        <fullName evidence="2">Uncharacterized protein</fullName>
    </submittedName>
</protein>
<gene>
    <name evidence="2" type="ORF">OE88DRAFT_1775805</name>
</gene>
<feature type="region of interest" description="Disordered" evidence="1">
    <location>
        <begin position="67"/>
        <end position="86"/>
    </location>
</feature>
<evidence type="ECO:0000313" key="3">
    <source>
        <dbReference type="Proteomes" id="UP000305948"/>
    </source>
</evidence>
<organism evidence="2 3">
    <name type="scientific">Heliocybe sulcata</name>
    <dbReference type="NCBI Taxonomy" id="5364"/>
    <lineage>
        <taxon>Eukaryota</taxon>
        <taxon>Fungi</taxon>
        <taxon>Dikarya</taxon>
        <taxon>Basidiomycota</taxon>
        <taxon>Agaricomycotina</taxon>
        <taxon>Agaricomycetes</taxon>
        <taxon>Gloeophyllales</taxon>
        <taxon>Gloeophyllaceae</taxon>
        <taxon>Heliocybe</taxon>
    </lineage>
</organism>
<dbReference type="OrthoDB" id="3228777at2759"/>
<keyword evidence="3" id="KW-1185">Reference proteome</keyword>
<feature type="region of interest" description="Disordered" evidence="1">
    <location>
        <begin position="108"/>
        <end position="189"/>
    </location>
</feature>
<sequence>MFKEMFVLVNHRYGLMNFGRLTALRLTIPIPSLTKVLADGEQLDKDRKAWQEQATKSFQNKRTRSVSRNRAKSLTSGHPRVRRKDFGGEVQNKLDLLAARTLLGSQAAPAPSVHVPTTSSNLTSSSGVGTTSWKTTTATSHARTHSHSHSHSHSLSQTSHDKRGHSRNESWVTPVAERPTGPLDDADGTRIVQFGETTNSAGERVIVVGPAADGGVFSPASAALAMVSAEGEKAEPIGVPASSPTPSGLSVPASNVGIALSSPPPSDDHSKGQEPIRFPAHPYALYGNPNSRPEPETAHPVPPKADYAGPHLSSPQVAFPLPLADVSDVAIRHRLPPHVIVHPYAQGSYPYPVAPELGSTS</sequence>
<dbReference type="EMBL" id="ML213529">
    <property type="protein sequence ID" value="TFK46458.1"/>
    <property type="molecule type" value="Genomic_DNA"/>
</dbReference>
<dbReference type="STRING" id="5364.A0A5C3MQV0"/>
<evidence type="ECO:0000313" key="2">
    <source>
        <dbReference type="EMBL" id="TFK46458.1"/>
    </source>
</evidence>
<reference evidence="2 3" key="1">
    <citation type="journal article" date="2019" name="Nat. Ecol. Evol.">
        <title>Megaphylogeny resolves global patterns of mushroom evolution.</title>
        <authorList>
            <person name="Varga T."/>
            <person name="Krizsan K."/>
            <person name="Foldi C."/>
            <person name="Dima B."/>
            <person name="Sanchez-Garcia M."/>
            <person name="Sanchez-Ramirez S."/>
            <person name="Szollosi G.J."/>
            <person name="Szarkandi J.G."/>
            <person name="Papp V."/>
            <person name="Albert L."/>
            <person name="Andreopoulos W."/>
            <person name="Angelini C."/>
            <person name="Antonin V."/>
            <person name="Barry K.W."/>
            <person name="Bougher N.L."/>
            <person name="Buchanan P."/>
            <person name="Buyck B."/>
            <person name="Bense V."/>
            <person name="Catcheside P."/>
            <person name="Chovatia M."/>
            <person name="Cooper J."/>
            <person name="Damon W."/>
            <person name="Desjardin D."/>
            <person name="Finy P."/>
            <person name="Geml J."/>
            <person name="Haridas S."/>
            <person name="Hughes K."/>
            <person name="Justo A."/>
            <person name="Karasinski D."/>
            <person name="Kautmanova I."/>
            <person name="Kiss B."/>
            <person name="Kocsube S."/>
            <person name="Kotiranta H."/>
            <person name="LaButti K.M."/>
            <person name="Lechner B.E."/>
            <person name="Liimatainen K."/>
            <person name="Lipzen A."/>
            <person name="Lukacs Z."/>
            <person name="Mihaltcheva S."/>
            <person name="Morgado L.N."/>
            <person name="Niskanen T."/>
            <person name="Noordeloos M.E."/>
            <person name="Ohm R.A."/>
            <person name="Ortiz-Santana B."/>
            <person name="Ovrebo C."/>
            <person name="Racz N."/>
            <person name="Riley R."/>
            <person name="Savchenko A."/>
            <person name="Shiryaev A."/>
            <person name="Soop K."/>
            <person name="Spirin V."/>
            <person name="Szebenyi C."/>
            <person name="Tomsovsky M."/>
            <person name="Tulloss R.E."/>
            <person name="Uehling J."/>
            <person name="Grigoriev I.V."/>
            <person name="Vagvolgyi C."/>
            <person name="Papp T."/>
            <person name="Martin F.M."/>
            <person name="Miettinen O."/>
            <person name="Hibbett D.S."/>
            <person name="Nagy L.G."/>
        </authorList>
    </citation>
    <scope>NUCLEOTIDE SEQUENCE [LARGE SCALE GENOMIC DNA]</scope>
    <source>
        <strain evidence="2 3">OMC1185</strain>
    </source>
</reference>
<dbReference type="Proteomes" id="UP000305948">
    <property type="component" value="Unassembled WGS sequence"/>
</dbReference>
<accession>A0A5C3MQV0</accession>
<feature type="region of interest" description="Disordered" evidence="1">
    <location>
        <begin position="259"/>
        <end position="309"/>
    </location>
</feature>
<dbReference type="AlphaFoldDB" id="A0A5C3MQV0"/>
<proteinExistence type="predicted"/>